<dbReference type="PROSITE" id="PS51450">
    <property type="entry name" value="LRR"/>
    <property type="match status" value="1"/>
</dbReference>
<evidence type="ECO:0000313" key="1">
    <source>
        <dbReference type="Proteomes" id="UP000887574"/>
    </source>
</evidence>
<dbReference type="Gene3D" id="3.80.10.10">
    <property type="entry name" value="Ribonuclease Inhibitor"/>
    <property type="match status" value="1"/>
</dbReference>
<name>A0A915ERD3_9BILA</name>
<proteinExistence type="predicted"/>
<dbReference type="AlphaFoldDB" id="A0A915ERD3"/>
<accession>A0A915ERD3</accession>
<reference evidence="2" key="1">
    <citation type="submission" date="2022-11" db="UniProtKB">
        <authorList>
            <consortium name="WormBaseParasite"/>
        </authorList>
    </citation>
    <scope>IDENTIFICATION</scope>
</reference>
<dbReference type="InterPro" id="IPR001611">
    <property type="entry name" value="Leu-rich_rpt"/>
</dbReference>
<evidence type="ECO:0000313" key="2">
    <source>
        <dbReference type="WBParaSite" id="jg8525"/>
    </source>
</evidence>
<keyword evidence="1" id="KW-1185">Reference proteome</keyword>
<organism evidence="1 2">
    <name type="scientific">Ditylenchus dipsaci</name>
    <dbReference type="NCBI Taxonomy" id="166011"/>
    <lineage>
        <taxon>Eukaryota</taxon>
        <taxon>Metazoa</taxon>
        <taxon>Ecdysozoa</taxon>
        <taxon>Nematoda</taxon>
        <taxon>Chromadorea</taxon>
        <taxon>Rhabditida</taxon>
        <taxon>Tylenchina</taxon>
        <taxon>Tylenchomorpha</taxon>
        <taxon>Sphaerularioidea</taxon>
        <taxon>Anguinidae</taxon>
        <taxon>Anguininae</taxon>
        <taxon>Ditylenchus</taxon>
    </lineage>
</organism>
<sequence length="157" mass="17743">MSSIHTRCGGSLSVIQKIRPTINRLPLEILVNIFEQLDIVTKMRIEALKGEAHFGTARWNEKLSSLVNRCAKYIKKIDLKEIDPASIVFLKNCSVLEELDLSHNDLINISFEYLPSNLKSLRIEQCKGVDNTKLANIGTHCPKLECLGLSLDKRILQ</sequence>
<dbReference type="WBParaSite" id="jg8525">
    <property type="protein sequence ID" value="jg8525"/>
    <property type="gene ID" value="jg8525"/>
</dbReference>
<protein>
    <submittedName>
        <fullName evidence="2">Leucine-rich repeat domain, L domain-containing protein</fullName>
    </submittedName>
</protein>
<dbReference type="InterPro" id="IPR032675">
    <property type="entry name" value="LRR_dom_sf"/>
</dbReference>
<dbReference type="Proteomes" id="UP000887574">
    <property type="component" value="Unplaced"/>
</dbReference>
<dbReference type="SUPFAM" id="SSF52047">
    <property type="entry name" value="RNI-like"/>
    <property type="match status" value="1"/>
</dbReference>